<evidence type="ECO:0008006" key="4">
    <source>
        <dbReference type="Google" id="ProtNLM"/>
    </source>
</evidence>
<feature type="chain" id="PRO_5046192319" description="LVIVD repeat-containing protein" evidence="1">
    <location>
        <begin position="23"/>
        <end position="191"/>
    </location>
</feature>
<evidence type="ECO:0000313" key="3">
    <source>
        <dbReference type="Proteomes" id="UP001163731"/>
    </source>
</evidence>
<dbReference type="RefSeq" id="WP_264749884.1">
    <property type="nucleotide sequence ID" value="NZ_JAPDHW010000005.1"/>
</dbReference>
<gene>
    <name evidence="2" type="ORF">OMO38_09110</name>
</gene>
<evidence type="ECO:0000256" key="1">
    <source>
        <dbReference type="SAM" id="SignalP"/>
    </source>
</evidence>
<protein>
    <recommendedName>
        <fullName evidence="4">LVIVD repeat-containing protein</fullName>
    </recommendedName>
</protein>
<dbReference type="EMBL" id="JAPDHW010000005">
    <property type="protein sequence ID" value="MCW3168687.1"/>
    <property type="molecule type" value="Genomic_DNA"/>
</dbReference>
<sequence>MKKYITLLCLAILMGCSDSSDATESLSNDGKEGSTATFILKNNYMYVVDQANLNVFSLIDPANPVKVKTVDVGFNIETMFSMDNYLFIGSRNGMFIYSIAQNPETPAFVSKALHFTACDPVVANSTHAYVTLHSNTTCNAADNNKLLIYNIANIQNPLLVSERNLLEPKGLALSGNYLFICDRDDIVIFNI</sequence>
<dbReference type="InterPro" id="IPR013211">
    <property type="entry name" value="LVIVD"/>
</dbReference>
<feature type="signal peptide" evidence="1">
    <location>
        <begin position="1"/>
        <end position="22"/>
    </location>
</feature>
<reference evidence="2" key="1">
    <citation type="submission" date="2022-10" db="EMBL/GenBank/DDBJ databases">
        <title>Chryseobacterium babae sp. nov. isolated from the gut of the beetle Oryctes rhinoceros, and Chryseobacterium kimseyorum sp. nov., isolated from a stick insect rearing cage.</title>
        <authorList>
            <person name="Shelomi M."/>
            <person name="Han C.-J."/>
            <person name="Chen W.-M."/>
            <person name="Chen H.-K."/>
            <person name="Liaw S.-J."/>
            <person name="Muhle E."/>
            <person name="Clermont D."/>
        </authorList>
    </citation>
    <scope>NUCLEOTIDE SEQUENCE</scope>
    <source>
        <strain evidence="2">09-1422</strain>
    </source>
</reference>
<dbReference type="PROSITE" id="PS51257">
    <property type="entry name" value="PROKAR_LIPOPROTEIN"/>
    <property type="match status" value="1"/>
</dbReference>
<accession>A0ABT3HY33</accession>
<dbReference type="Proteomes" id="UP001163731">
    <property type="component" value="Unassembled WGS sequence"/>
</dbReference>
<keyword evidence="3" id="KW-1185">Reference proteome</keyword>
<dbReference type="Pfam" id="PF08309">
    <property type="entry name" value="LVIVD"/>
    <property type="match status" value="2"/>
</dbReference>
<proteinExistence type="predicted"/>
<evidence type="ECO:0000313" key="2">
    <source>
        <dbReference type="EMBL" id="MCW3168687.1"/>
    </source>
</evidence>
<dbReference type="SUPFAM" id="SSF63825">
    <property type="entry name" value="YWTD domain"/>
    <property type="match status" value="1"/>
</dbReference>
<keyword evidence="1" id="KW-0732">Signal</keyword>
<comment type="caution">
    <text evidence="2">The sequence shown here is derived from an EMBL/GenBank/DDBJ whole genome shotgun (WGS) entry which is preliminary data.</text>
</comment>
<organism evidence="2 3">
    <name type="scientific">Chryseobacterium kimseyorum</name>
    <dbReference type="NCBI Taxonomy" id="2984028"/>
    <lineage>
        <taxon>Bacteria</taxon>
        <taxon>Pseudomonadati</taxon>
        <taxon>Bacteroidota</taxon>
        <taxon>Flavobacteriia</taxon>
        <taxon>Flavobacteriales</taxon>
        <taxon>Weeksellaceae</taxon>
        <taxon>Chryseobacterium group</taxon>
        <taxon>Chryseobacterium</taxon>
    </lineage>
</organism>
<name>A0ABT3HY33_9FLAO</name>